<keyword evidence="6" id="KW-1133">Transmembrane helix</keyword>
<dbReference type="Pfam" id="PF00069">
    <property type="entry name" value="Pkinase"/>
    <property type="match status" value="1"/>
</dbReference>
<dbReference type="InterPro" id="IPR011009">
    <property type="entry name" value="Kinase-like_dom_sf"/>
</dbReference>
<sequence length="951" mass="103657">MDEQQHERLSALFVEASALKDDEREAFLQRSAGEDEELLAALRRLLAHDGDPTGAIDRPVVLALNQAVSAAMDTAADTEGEVPAIPLPERIGAYRIVGLLGRGGMGVVYLAEQDTPHRRVALKVLRPDVVTPDMLRRFEHETHVLARLNHPGIAQIYEAGTAMTGAGEQPFLAMELVPGVSVTSYVEEHRLNIDARLKLVAAIADAVHHAHQRGVVHRDLKPANVLVDQAGHPKVLDFGVATTLDASSHVSTMHTSIGEVVGTLSYMSPEQVNGRSSEVDARSDVYALGVLAHELLVGVPPFDLRGKLIHEAARIVTEDEPSTLGARNAALRGDVEWIVGKALEKEPFRRYASADAFASDVRRHLAHEPVTARAPGVLYQAGKFARRHRAFVGGLVATLLALVAGLIVSTRLYFESVRRGEELLRALAKEKAALEESESVTTFMSDVLEAASPEREDSELTVRELLDRAAPGIEQDFAGSARVAARLHATVATSYEALGVLETALYHADRAFALMATGEEFSTGQIGRVRQLHGGLLTRAGRFDEADVTLKAGLEVEEDPEQRARFLVALARTEKGRGQMNDAMAYLDEAMEIVRRHDLDEASEMQVRSQLAIVQARMGRLTEARDHFEDILHFNVTKWGSDHPIALESRHNLATALSMLGEHERVLDLDLEILASRRRRLGDDHPSTITTIHSIGEGLAQMERFDEALPYLKDAVDARKAALGATHLETLVSIGGLARCLGHLGRHAEARALYDDALETAIGSIGEAHWVTVMLLDNSGATLAALGEFDEAVDRHRRAAETAKLSLGPVNRMTLIALTQLGSTLDEALRPADAIEVCEEALAMAAEPAVKGQVSMASTTERLMQLYLKANPESLRDFERAAELGEALKARSELNPPGWVLLANAYAELNRLPEAIEAAERATETYATDHVDRPGVLAYIERLRSIQSKSR</sequence>
<dbReference type="PANTHER" id="PTHR43289:SF6">
    <property type="entry name" value="SERINE_THREONINE-PROTEIN KINASE NEKL-3"/>
    <property type="match status" value="1"/>
</dbReference>
<evidence type="ECO:0000256" key="3">
    <source>
        <dbReference type="ARBA" id="ARBA00022777"/>
    </source>
</evidence>
<keyword evidence="9" id="KW-1185">Reference proteome</keyword>
<dbReference type="Gene3D" id="3.30.200.20">
    <property type="entry name" value="Phosphorylase Kinase, domain 1"/>
    <property type="match status" value="1"/>
</dbReference>
<dbReference type="SUPFAM" id="SSF56112">
    <property type="entry name" value="Protein kinase-like (PK-like)"/>
    <property type="match status" value="1"/>
</dbReference>
<name>A0A518EV75_9BACT</name>
<dbReference type="InterPro" id="IPR019734">
    <property type="entry name" value="TPR_rpt"/>
</dbReference>
<evidence type="ECO:0000313" key="8">
    <source>
        <dbReference type="EMBL" id="QDV07964.1"/>
    </source>
</evidence>
<evidence type="ECO:0000313" key="9">
    <source>
        <dbReference type="Proteomes" id="UP000320390"/>
    </source>
</evidence>
<dbReference type="EC" id="2.7.11.1" evidence="8"/>
<dbReference type="RefSeq" id="WP_145199787.1">
    <property type="nucleotide sequence ID" value="NZ_CP036434.1"/>
</dbReference>
<dbReference type="Gene3D" id="1.25.40.10">
    <property type="entry name" value="Tetratricopeptide repeat domain"/>
    <property type="match status" value="2"/>
</dbReference>
<gene>
    <name evidence="8" type="primary">pknB_17</name>
    <name evidence="8" type="ORF">Poly30_35000</name>
</gene>
<dbReference type="Pfam" id="PF13424">
    <property type="entry name" value="TPR_12"/>
    <property type="match status" value="3"/>
</dbReference>
<evidence type="ECO:0000256" key="6">
    <source>
        <dbReference type="SAM" id="Phobius"/>
    </source>
</evidence>
<dbReference type="InterPro" id="IPR011990">
    <property type="entry name" value="TPR-like_helical_dom_sf"/>
</dbReference>
<dbReference type="AlphaFoldDB" id="A0A518EV75"/>
<dbReference type="Gene3D" id="1.10.510.10">
    <property type="entry name" value="Transferase(Phosphotransferase) domain 1"/>
    <property type="match status" value="1"/>
</dbReference>
<proteinExistence type="predicted"/>
<dbReference type="InterPro" id="IPR017441">
    <property type="entry name" value="Protein_kinase_ATP_BS"/>
</dbReference>
<dbReference type="SMART" id="SM00028">
    <property type="entry name" value="TPR"/>
    <property type="match status" value="7"/>
</dbReference>
<keyword evidence="6" id="KW-0472">Membrane</keyword>
<dbReference type="Pfam" id="PF13181">
    <property type="entry name" value="TPR_8"/>
    <property type="match status" value="1"/>
</dbReference>
<dbReference type="GO" id="GO:0005524">
    <property type="term" value="F:ATP binding"/>
    <property type="evidence" value="ECO:0007669"/>
    <property type="project" value="UniProtKB-UniRule"/>
</dbReference>
<dbReference type="Proteomes" id="UP000320390">
    <property type="component" value="Chromosome"/>
</dbReference>
<reference evidence="8 9" key="1">
    <citation type="submission" date="2019-02" db="EMBL/GenBank/DDBJ databases">
        <title>Deep-cultivation of Planctomycetes and their phenomic and genomic characterization uncovers novel biology.</title>
        <authorList>
            <person name="Wiegand S."/>
            <person name="Jogler M."/>
            <person name="Boedeker C."/>
            <person name="Pinto D."/>
            <person name="Vollmers J."/>
            <person name="Rivas-Marin E."/>
            <person name="Kohn T."/>
            <person name="Peeters S.H."/>
            <person name="Heuer A."/>
            <person name="Rast P."/>
            <person name="Oberbeckmann S."/>
            <person name="Bunk B."/>
            <person name="Jeske O."/>
            <person name="Meyerdierks A."/>
            <person name="Storesund J.E."/>
            <person name="Kallscheuer N."/>
            <person name="Luecker S."/>
            <person name="Lage O.M."/>
            <person name="Pohl T."/>
            <person name="Merkel B.J."/>
            <person name="Hornburger P."/>
            <person name="Mueller R.-W."/>
            <person name="Bruemmer F."/>
            <person name="Labrenz M."/>
            <person name="Spormann A.M."/>
            <person name="Op den Camp H."/>
            <person name="Overmann J."/>
            <person name="Amann R."/>
            <person name="Jetten M.S.M."/>
            <person name="Mascher T."/>
            <person name="Medema M.H."/>
            <person name="Devos D.P."/>
            <person name="Kaster A.-K."/>
            <person name="Ovreas L."/>
            <person name="Rohde M."/>
            <person name="Galperin M.Y."/>
            <person name="Jogler C."/>
        </authorList>
    </citation>
    <scope>NUCLEOTIDE SEQUENCE [LARGE SCALE GENOMIC DNA]</scope>
    <source>
        <strain evidence="8 9">Poly30</strain>
    </source>
</reference>
<dbReference type="CDD" id="cd14014">
    <property type="entry name" value="STKc_PknB_like"/>
    <property type="match status" value="1"/>
</dbReference>
<evidence type="ECO:0000256" key="2">
    <source>
        <dbReference type="ARBA" id="ARBA00022741"/>
    </source>
</evidence>
<evidence type="ECO:0000256" key="1">
    <source>
        <dbReference type="ARBA" id="ARBA00022679"/>
    </source>
</evidence>
<keyword evidence="3 8" id="KW-0418">Kinase</keyword>
<feature type="domain" description="Protein kinase" evidence="7">
    <location>
        <begin position="94"/>
        <end position="370"/>
    </location>
</feature>
<dbReference type="EMBL" id="CP036434">
    <property type="protein sequence ID" value="QDV07964.1"/>
    <property type="molecule type" value="Genomic_DNA"/>
</dbReference>
<evidence type="ECO:0000256" key="5">
    <source>
        <dbReference type="PROSITE-ProRule" id="PRU10141"/>
    </source>
</evidence>
<dbReference type="PANTHER" id="PTHR43289">
    <property type="entry name" value="MITOGEN-ACTIVATED PROTEIN KINASE KINASE KINASE 20-RELATED"/>
    <property type="match status" value="1"/>
</dbReference>
<organism evidence="8 9">
    <name type="scientific">Saltatorellus ferox</name>
    <dbReference type="NCBI Taxonomy" id="2528018"/>
    <lineage>
        <taxon>Bacteria</taxon>
        <taxon>Pseudomonadati</taxon>
        <taxon>Planctomycetota</taxon>
        <taxon>Planctomycetia</taxon>
        <taxon>Planctomycetia incertae sedis</taxon>
        <taxon>Saltatorellus</taxon>
    </lineage>
</organism>
<dbReference type="PROSITE" id="PS50011">
    <property type="entry name" value="PROTEIN_KINASE_DOM"/>
    <property type="match status" value="1"/>
</dbReference>
<keyword evidence="6" id="KW-0812">Transmembrane</keyword>
<dbReference type="PROSITE" id="PS00107">
    <property type="entry name" value="PROTEIN_KINASE_ATP"/>
    <property type="match status" value="1"/>
</dbReference>
<accession>A0A518EV75</accession>
<protein>
    <submittedName>
        <fullName evidence="8">Serine/threonine-protein kinase PknB</fullName>
        <ecNumber evidence="8">2.7.11.1</ecNumber>
    </submittedName>
</protein>
<dbReference type="SMART" id="SM00220">
    <property type="entry name" value="S_TKc"/>
    <property type="match status" value="1"/>
</dbReference>
<keyword evidence="2 5" id="KW-0547">Nucleotide-binding</keyword>
<feature type="binding site" evidence="5">
    <location>
        <position position="123"/>
    </location>
    <ligand>
        <name>ATP</name>
        <dbReference type="ChEBI" id="CHEBI:30616"/>
    </ligand>
</feature>
<dbReference type="PROSITE" id="PS00108">
    <property type="entry name" value="PROTEIN_KINASE_ST"/>
    <property type="match status" value="1"/>
</dbReference>
<feature type="transmembrane region" description="Helical" evidence="6">
    <location>
        <begin position="390"/>
        <end position="414"/>
    </location>
</feature>
<evidence type="ECO:0000259" key="7">
    <source>
        <dbReference type="PROSITE" id="PS50011"/>
    </source>
</evidence>
<dbReference type="SUPFAM" id="SSF48452">
    <property type="entry name" value="TPR-like"/>
    <property type="match status" value="3"/>
</dbReference>
<dbReference type="OrthoDB" id="258731at2"/>
<evidence type="ECO:0000256" key="4">
    <source>
        <dbReference type="ARBA" id="ARBA00022840"/>
    </source>
</evidence>
<keyword evidence="4 5" id="KW-0067">ATP-binding</keyword>
<dbReference type="InterPro" id="IPR008271">
    <property type="entry name" value="Ser/Thr_kinase_AS"/>
</dbReference>
<keyword evidence="1 8" id="KW-0808">Transferase</keyword>
<dbReference type="InterPro" id="IPR000719">
    <property type="entry name" value="Prot_kinase_dom"/>
</dbReference>
<dbReference type="GO" id="GO:0004674">
    <property type="term" value="F:protein serine/threonine kinase activity"/>
    <property type="evidence" value="ECO:0007669"/>
    <property type="project" value="UniProtKB-EC"/>
</dbReference>